<keyword evidence="5 6" id="KW-0472">Membrane</keyword>
<keyword evidence="2" id="KW-1003">Cell membrane</keyword>
<dbReference type="InterPro" id="IPR003856">
    <property type="entry name" value="LPS_length_determ_N"/>
</dbReference>
<evidence type="ECO:0000256" key="1">
    <source>
        <dbReference type="ARBA" id="ARBA00004651"/>
    </source>
</evidence>
<accession>A0AAE2YLX0</accession>
<evidence type="ECO:0000256" key="5">
    <source>
        <dbReference type="ARBA" id="ARBA00023136"/>
    </source>
</evidence>
<feature type="transmembrane region" description="Helical" evidence="6">
    <location>
        <begin position="260"/>
        <end position="279"/>
    </location>
</feature>
<protein>
    <recommendedName>
        <fullName evidence="7">Polysaccharide chain length determinant N-terminal domain-containing protein</fullName>
    </recommendedName>
</protein>
<dbReference type="InterPro" id="IPR050445">
    <property type="entry name" value="Bact_polysacc_biosynth/exp"/>
</dbReference>
<dbReference type="AlphaFoldDB" id="A0AAE2YLX0"/>
<comment type="caution">
    <text evidence="8">The sequence shown here is derived from an EMBL/GenBank/DDBJ whole genome shotgun (WGS) entry which is preliminary data.</text>
</comment>
<evidence type="ECO:0000313" key="8">
    <source>
        <dbReference type="EMBL" id="MBT8591832.1"/>
    </source>
</evidence>
<evidence type="ECO:0000256" key="6">
    <source>
        <dbReference type="SAM" id="Phobius"/>
    </source>
</evidence>
<evidence type="ECO:0000313" key="9">
    <source>
        <dbReference type="Proteomes" id="UP000762271"/>
    </source>
</evidence>
<comment type="subcellular location">
    <subcellularLocation>
        <location evidence="1">Cell membrane</location>
        <topology evidence="1">Multi-pass membrane protein</topology>
    </subcellularLocation>
</comment>
<dbReference type="Proteomes" id="UP000762271">
    <property type="component" value="Unassembled WGS sequence"/>
</dbReference>
<feature type="transmembrane region" description="Helical" evidence="6">
    <location>
        <begin position="36"/>
        <end position="53"/>
    </location>
</feature>
<organism evidence="8 9">
    <name type="scientific">Polynucleobacter paneuropaeus</name>
    <dbReference type="NCBI Taxonomy" id="2527775"/>
    <lineage>
        <taxon>Bacteria</taxon>
        <taxon>Pseudomonadati</taxon>
        <taxon>Pseudomonadota</taxon>
        <taxon>Betaproteobacteria</taxon>
        <taxon>Burkholderiales</taxon>
        <taxon>Burkholderiaceae</taxon>
        <taxon>Polynucleobacter</taxon>
    </lineage>
</organism>
<name>A0AAE2YLX0_9BURK</name>
<keyword evidence="4 6" id="KW-1133">Transmembrane helix</keyword>
<sequence>MTSPDHQNTHHQTLDIAHEISLLDILRFLKSAYKTILVFGALGLAIAIAYLVITPNRFEAVAQIQMAQTSGANNINNNINNNLNSLGINVEEPALLIARLSSPSSFSAGVIAACGQQAQSNPALATAQTIKLAPIKGISNVVELKTVGPTSEAASICAQAIFELIKTSQAQIQAPYLEEAQTRLTEDGIRLDQAKALVAKTDKSGAAMSAVYLSACDEIKYLLNEITTLQNVVSGGQYRATRLVSPIYASDNPVAPKKRIALLVGLSGGLLMGLLIALGRQIWAKLKSQNNEAGKVL</sequence>
<evidence type="ECO:0000256" key="3">
    <source>
        <dbReference type="ARBA" id="ARBA00022692"/>
    </source>
</evidence>
<keyword evidence="3 6" id="KW-0812">Transmembrane</keyword>
<dbReference type="EMBL" id="JAANGI010000001">
    <property type="protein sequence ID" value="MBT8591832.1"/>
    <property type="molecule type" value="Genomic_DNA"/>
</dbReference>
<dbReference type="GO" id="GO:0005886">
    <property type="term" value="C:plasma membrane"/>
    <property type="evidence" value="ECO:0007669"/>
    <property type="project" value="UniProtKB-SubCell"/>
</dbReference>
<reference evidence="8" key="1">
    <citation type="journal article" date="2021" name="Genome Biol. Evol.">
        <title>Continental-Scale Gene Flow Prevents Allopatric Divergence of Pelagic Freshwater Bacteria.</title>
        <authorList>
            <person name="Hoetzinger M."/>
            <person name="Pitt A."/>
            <person name="Huemer A."/>
            <person name="Hahn M.W."/>
        </authorList>
    </citation>
    <scope>NUCLEOTIDE SEQUENCE</scope>
    <source>
        <strain evidence="8">AP-YLGG-20-G6</strain>
    </source>
</reference>
<dbReference type="PANTHER" id="PTHR32309:SF13">
    <property type="entry name" value="FERRIC ENTEROBACTIN TRANSPORT PROTEIN FEPE"/>
    <property type="match status" value="1"/>
</dbReference>
<gene>
    <name evidence="8" type="ORF">G6693_07835</name>
</gene>
<proteinExistence type="predicted"/>
<dbReference type="Pfam" id="PF02706">
    <property type="entry name" value="Wzz"/>
    <property type="match status" value="1"/>
</dbReference>
<evidence type="ECO:0000256" key="4">
    <source>
        <dbReference type="ARBA" id="ARBA00022989"/>
    </source>
</evidence>
<evidence type="ECO:0000259" key="7">
    <source>
        <dbReference type="Pfam" id="PF02706"/>
    </source>
</evidence>
<dbReference type="PANTHER" id="PTHR32309">
    <property type="entry name" value="TYROSINE-PROTEIN KINASE"/>
    <property type="match status" value="1"/>
</dbReference>
<dbReference type="GO" id="GO:0004713">
    <property type="term" value="F:protein tyrosine kinase activity"/>
    <property type="evidence" value="ECO:0007669"/>
    <property type="project" value="TreeGrafter"/>
</dbReference>
<feature type="domain" description="Polysaccharide chain length determinant N-terminal" evidence="7">
    <location>
        <begin position="19"/>
        <end position="78"/>
    </location>
</feature>
<evidence type="ECO:0000256" key="2">
    <source>
        <dbReference type="ARBA" id="ARBA00022475"/>
    </source>
</evidence>